<keyword evidence="2" id="KW-1185">Reference proteome</keyword>
<dbReference type="AlphaFoldDB" id="A0AAN5CLL6"/>
<reference evidence="2" key="1">
    <citation type="submission" date="2022-10" db="EMBL/GenBank/DDBJ databases">
        <title>Genome assembly of Pristionchus species.</title>
        <authorList>
            <person name="Yoshida K."/>
            <person name="Sommer R.J."/>
        </authorList>
    </citation>
    <scope>NUCLEOTIDE SEQUENCE [LARGE SCALE GENOMIC DNA]</scope>
    <source>
        <strain evidence="2">RS5460</strain>
    </source>
</reference>
<sequence>YHEKLHFVPHFEEHALAEFPKEKKNLEEYTTLLKQVIASGLEGLKAKGLLASLANAAILEKALTELTSFVSSPIDEDAHKRFAQDSKSILLKAFEELFAITASDAAAVANHIKTVKAAFETDRMWAAALNNDRIIKTLQDIAIENSSGHHHTFAAIELNSTEQLKRLTDALSSHPLLEFDWTCVGPTFEHLDGATLEQLGSRKIKVDLDKPEFAGHAEAKNIDCLVLDKVLARKADPIAYLNRLKSIMRDDGFAIVVETVKDHALNAAVQAFLVEELAVSSSRAFSTYYTDSELRGIFTLAGFQLCNYQTDEACSTTAYLIRSNPTTPREPVFVD</sequence>
<evidence type="ECO:0000313" key="2">
    <source>
        <dbReference type="Proteomes" id="UP001328107"/>
    </source>
</evidence>
<organism evidence="1 2">
    <name type="scientific">Pristionchus mayeri</name>
    <dbReference type="NCBI Taxonomy" id="1317129"/>
    <lineage>
        <taxon>Eukaryota</taxon>
        <taxon>Metazoa</taxon>
        <taxon>Ecdysozoa</taxon>
        <taxon>Nematoda</taxon>
        <taxon>Chromadorea</taxon>
        <taxon>Rhabditida</taxon>
        <taxon>Rhabditina</taxon>
        <taxon>Diplogasteromorpha</taxon>
        <taxon>Diplogasteroidea</taxon>
        <taxon>Neodiplogasteridae</taxon>
        <taxon>Pristionchus</taxon>
    </lineage>
</organism>
<feature type="non-terminal residue" evidence="1">
    <location>
        <position position="1"/>
    </location>
</feature>
<name>A0AAN5CLL6_9BILA</name>
<protein>
    <recommendedName>
        <fullName evidence="3">Methyltransferase</fullName>
    </recommendedName>
</protein>
<proteinExistence type="predicted"/>
<feature type="non-terminal residue" evidence="1">
    <location>
        <position position="335"/>
    </location>
</feature>
<evidence type="ECO:0008006" key="3">
    <source>
        <dbReference type="Google" id="ProtNLM"/>
    </source>
</evidence>
<evidence type="ECO:0000313" key="1">
    <source>
        <dbReference type="EMBL" id="GMR46684.1"/>
    </source>
</evidence>
<gene>
    <name evidence="1" type="ORF">PMAYCL1PPCAC_16879</name>
</gene>
<dbReference type="Gene3D" id="3.40.50.150">
    <property type="entry name" value="Vaccinia Virus protein VP39"/>
    <property type="match status" value="1"/>
</dbReference>
<dbReference type="EMBL" id="BTRK01000004">
    <property type="protein sequence ID" value="GMR46684.1"/>
    <property type="molecule type" value="Genomic_DNA"/>
</dbReference>
<dbReference type="Proteomes" id="UP001328107">
    <property type="component" value="Unassembled WGS sequence"/>
</dbReference>
<accession>A0AAN5CLL6</accession>
<comment type="caution">
    <text evidence="1">The sequence shown here is derived from an EMBL/GenBank/DDBJ whole genome shotgun (WGS) entry which is preliminary data.</text>
</comment>
<dbReference type="InterPro" id="IPR029063">
    <property type="entry name" value="SAM-dependent_MTases_sf"/>
</dbReference>